<dbReference type="PATRIC" id="fig|935700.4.peg.1112"/>
<accession>A0A0D1ENX1</accession>
<keyword evidence="4" id="KW-1185">Reference proteome</keyword>
<comment type="similarity">
    <text evidence="1">Belongs to the AHA1 family.</text>
</comment>
<evidence type="ECO:0000313" key="3">
    <source>
        <dbReference type="EMBL" id="KIT17335.1"/>
    </source>
</evidence>
<dbReference type="CDD" id="cd07814">
    <property type="entry name" value="SRPBCC_CalC_Aha1-like"/>
    <property type="match status" value="1"/>
</dbReference>
<feature type="domain" description="Activator of Hsp90 ATPase homologue 1/2-like C-terminal" evidence="2">
    <location>
        <begin position="12"/>
        <end position="133"/>
    </location>
</feature>
<organism evidence="3 4">
    <name type="scientific">Jannaschia aquimarina</name>
    <dbReference type="NCBI Taxonomy" id="935700"/>
    <lineage>
        <taxon>Bacteria</taxon>
        <taxon>Pseudomonadati</taxon>
        <taxon>Pseudomonadota</taxon>
        <taxon>Alphaproteobacteria</taxon>
        <taxon>Rhodobacterales</taxon>
        <taxon>Roseobacteraceae</taxon>
        <taxon>Jannaschia</taxon>
    </lineage>
</organism>
<dbReference type="EMBL" id="JYFE01000020">
    <property type="protein sequence ID" value="KIT17335.1"/>
    <property type="molecule type" value="Genomic_DNA"/>
</dbReference>
<dbReference type="Gene3D" id="3.30.530.20">
    <property type="match status" value="1"/>
</dbReference>
<dbReference type="SUPFAM" id="SSF55961">
    <property type="entry name" value="Bet v1-like"/>
    <property type="match status" value="1"/>
</dbReference>
<dbReference type="STRING" id="935700.jaqu_10670"/>
<dbReference type="Proteomes" id="UP000032232">
    <property type="component" value="Unassembled WGS sequence"/>
</dbReference>
<dbReference type="RefSeq" id="WP_043917896.1">
    <property type="nucleotide sequence ID" value="NZ_FZPF01000007.1"/>
</dbReference>
<dbReference type="InterPro" id="IPR023393">
    <property type="entry name" value="START-like_dom_sf"/>
</dbReference>
<name>A0A0D1ENX1_9RHOB</name>
<reference evidence="3 4" key="1">
    <citation type="submission" date="2015-02" db="EMBL/GenBank/DDBJ databases">
        <title>Genome Sequence of Jannaschia aquimarina DSM28248, a member of the Roseobacter clade.</title>
        <authorList>
            <person name="Voget S."/>
            <person name="Daniel R."/>
        </authorList>
    </citation>
    <scope>NUCLEOTIDE SEQUENCE [LARGE SCALE GENOMIC DNA]</scope>
    <source>
        <strain evidence="3 4">GSW-M26</strain>
    </source>
</reference>
<evidence type="ECO:0000256" key="1">
    <source>
        <dbReference type="ARBA" id="ARBA00006817"/>
    </source>
</evidence>
<sequence>MPDIRRTVTLAHPPERVWRALTDSDAIAVWLMPNDFRPEVGHRFTMTTKPAPGFDGTVRCEVLTLDPPKELSFSWVGGNVDTIAMFRLAPEGDHSTRLTVTQGPFKGVGQMVTWGFLNYGWNDILVKKLPAHLSMRGR</sequence>
<evidence type="ECO:0000259" key="2">
    <source>
        <dbReference type="Pfam" id="PF08327"/>
    </source>
</evidence>
<protein>
    <recommendedName>
        <fullName evidence="2">Activator of Hsp90 ATPase homologue 1/2-like C-terminal domain-containing protein</fullName>
    </recommendedName>
</protein>
<proteinExistence type="inferred from homology"/>
<evidence type="ECO:0000313" key="4">
    <source>
        <dbReference type="Proteomes" id="UP000032232"/>
    </source>
</evidence>
<gene>
    <name evidence="3" type="ORF">jaqu_10670</name>
</gene>
<dbReference type="InterPro" id="IPR013538">
    <property type="entry name" value="ASHA1/2-like_C"/>
</dbReference>
<dbReference type="Pfam" id="PF08327">
    <property type="entry name" value="AHSA1"/>
    <property type="match status" value="1"/>
</dbReference>
<comment type="caution">
    <text evidence="3">The sequence shown here is derived from an EMBL/GenBank/DDBJ whole genome shotgun (WGS) entry which is preliminary data.</text>
</comment>
<dbReference type="AlphaFoldDB" id="A0A0D1ENX1"/>